<organism evidence="1 2">
    <name type="scientific">Temnothorax longispinosus</name>
    <dbReference type="NCBI Taxonomy" id="300112"/>
    <lineage>
        <taxon>Eukaryota</taxon>
        <taxon>Metazoa</taxon>
        <taxon>Ecdysozoa</taxon>
        <taxon>Arthropoda</taxon>
        <taxon>Hexapoda</taxon>
        <taxon>Insecta</taxon>
        <taxon>Pterygota</taxon>
        <taxon>Neoptera</taxon>
        <taxon>Endopterygota</taxon>
        <taxon>Hymenoptera</taxon>
        <taxon>Apocrita</taxon>
        <taxon>Aculeata</taxon>
        <taxon>Formicoidea</taxon>
        <taxon>Formicidae</taxon>
        <taxon>Myrmicinae</taxon>
        <taxon>Temnothorax</taxon>
    </lineage>
</organism>
<evidence type="ECO:0000313" key="2">
    <source>
        <dbReference type="Proteomes" id="UP000310200"/>
    </source>
</evidence>
<keyword evidence="2" id="KW-1185">Reference proteome</keyword>
<proteinExistence type="predicted"/>
<dbReference type="Proteomes" id="UP000310200">
    <property type="component" value="Unassembled WGS sequence"/>
</dbReference>
<dbReference type="AlphaFoldDB" id="A0A4S2KXJ6"/>
<comment type="caution">
    <text evidence="1">The sequence shown here is derived from an EMBL/GenBank/DDBJ whole genome shotgun (WGS) entry which is preliminary data.</text>
</comment>
<gene>
    <name evidence="1" type="ORF">DBV15_12186</name>
</gene>
<evidence type="ECO:0000313" key="1">
    <source>
        <dbReference type="EMBL" id="TGZ54740.1"/>
    </source>
</evidence>
<sequence>MERLINSQRDIYGRIARTVENLRKAGAAKILLPLIHSTLSVLEGKWVKFQAQHDRLQAEFGEEFDRSTYNTDDFLSTVETAYIQQRTKLL</sequence>
<reference evidence="1 2" key="1">
    <citation type="journal article" date="2019" name="Philos. Trans. R. Soc. Lond., B, Biol. Sci.">
        <title>Ant behaviour and brain gene expression of defending hosts depend on the ecological success of the intruding social parasite.</title>
        <authorList>
            <person name="Kaur R."/>
            <person name="Stoldt M."/>
            <person name="Jongepier E."/>
            <person name="Feldmeyer B."/>
            <person name="Menzel F."/>
            <person name="Bornberg-Bauer E."/>
            <person name="Foitzik S."/>
        </authorList>
    </citation>
    <scope>NUCLEOTIDE SEQUENCE [LARGE SCALE GENOMIC DNA]</scope>
    <source>
        <tissue evidence="1">Whole body</tissue>
    </source>
</reference>
<protein>
    <submittedName>
        <fullName evidence="1">Uncharacterized protein</fullName>
    </submittedName>
</protein>
<accession>A0A4S2KXJ6</accession>
<dbReference type="EMBL" id="QBLH01000558">
    <property type="protein sequence ID" value="TGZ54740.1"/>
    <property type="molecule type" value="Genomic_DNA"/>
</dbReference>
<name>A0A4S2KXJ6_9HYME</name>
<feature type="non-terminal residue" evidence="1">
    <location>
        <position position="90"/>
    </location>
</feature>